<dbReference type="PROSITE" id="PS50065">
    <property type="entry name" value="HMG_COA_REDUCTASE_4"/>
    <property type="match status" value="1"/>
</dbReference>
<dbReference type="PANTHER" id="PTHR10572:SF24">
    <property type="entry name" value="3-HYDROXY-3-METHYLGLUTARYL-COENZYME A REDUCTASE"/>
    <property type="match status" value="1"/>
</dbReference>
<dbReference type="VEuPathDB" id="MicrosporidiaDB:NCER_100738"/>
<dbReference type="GO" id="GO:0005789">
    <property type="term" value="C:endoplasmic reticulum membrane"/>
    <property type="evidence" value="ECO:0007669"/>
    <property type="project" value="TreeGrafter"/>
</dbReference>
<gene>
    <name evidence="4" type="ORF">AAJ76_3600023409</name>
</gene>
<dbReference type="Proteomes" id="UP000034350">
    <property type="component" value="Unassembled WGS sequence"/>
</dbReference>
<dbReference type="SUPFAM" id="SSF55035">
    <property type="entry name" value="NAD-binding domain of HMG-CoA reductase"/>
    <property type="match status" value="1"/>
</dbReference>
<evidence type="ECO:0000256" key="2">
    <source>
        <dbReference type="ARBA" id="ARBA00012999"/>
    </source>
</evidence>
<keyword evidence="5" id="KW-1185">Reference proteome</keyword>
<evidence type="ECO:0000256" key="3">
    <source>
        <dbReference type="ARBA" id="ARBA00023002"/>
    </source>
</evidence>
<name>A0A0F9WDZ0_9MICR</name>
<dbReference type="InterPro" id="IPR009029">
    <property type="entry name" value="HMG_CoA_Rdtase_sub-bd_dom_sf"/>
</dbReference>
<dbReference type="GO" id="GO:0008299">
    <property type="term" value="P:isoprenoid biosynthetic process"/>
    <property type="evidence" value="ECO:0007669"/>
    <property type="project" value="TreeGrafter"/>
</dbReference>
<comment type="caution">
    <text evidence="4">The sequence shown here is derived from an EMBL/GenBank/DDBJ whole genome shotgun (WGS) entry which is preliminary data.</text>
</comment>
<dbReference type="PANTHER" id="PTHR10572">
    <property type="entry name" value="3-HYDROXY-3-METHYLGLUTARYL-COENZYME A REDUCTASE"/>
    <property type="match status" value="1"/>
</dbReference>
<dbReference type="AlphaFoldDB" id="A0A0F9WDZ0"/>
<dbReference type="InterPro" id="IPR002202">
    <property type="entry name" value="HMG_CoA_Rdtase"/>
</dbReference>
<comment type="similarity">
    <text evidence="1">Belongs to the HMG-CoA reductase family.</text>
</comment>
<evidence type="ECO:0000256" key="1">
    <source>
        <dbReference type="ARBA" id="ARBA00007661"/>
    </source>
</evidence>
<dbReference type="VEuPathDB" id="MicrosporidiaDB:G9O61_00g019920"/>
<dbReference type="SUPFAM" id="SSF56542">
    <property type="entry name" value="Substrate-binding domain of HMG-CoA reductase"/>
    <property type="match status" value="1"/>
</dbReference>
<accession>A0A0F9WDZ0</accession>
<reference evidence="4 5" key="1">
    <citation type="journal article" date="2015" name="Environ. Microbiol.">
        <title>Genome analyses suggest the presence of polyploidy and recent human-driven expansions in eight global populations of the honeybee pathogen Nosema ceranae.</title>
        <authorList>
            <person name="Pelin A."/>
            <person name="Selman M."/>
            <person name="Aris-Brosou S."/>
            <person name="Farinelli L."/>
            <person name="Corradi N."/>
        </authorList>
    </citation>
    <scope>NUCLEOTIDE SEQUENCE [LARGE SCALE GENOMIC DNA]</scope>
    <source>
        <strain evidence="4 5">PA08 1199</strain>
    </source>
</reference>
<dbReference type="InterPro" id="IPR023074">
    <property type="entry name" value="HMG_CoA_Rdtase_cat_sf"/>
</dbReference>
<dbReference type="GO" id="GO:0016126">
    <property type="term" value="P:sterol biosynthetic process"/>
    <property type="evidence" value="ECO:0007669"/>
    <property type="project" value="TreeGrafter"/>
</dbReference>
<dbReference type="Gene3D" id="3.90.770.10">
    <property type="entry name" value="3-hydroxy-3-methylglutaryl-coenzyme A Reductase, Chain A, domain 2"/>
    <property type="match status" value="1"/>
</dbReference>
<dbReference type="Gene3D" id="3.30.70.420">
    <property type="entry name" value="Hydroxymethylglutaryl-CoA reductase, class I/II, NAD/NADP-binding domain"/>
    <property type="match status" value="1"/>
</dbReference>
<dbReference type="InterPro" id="IPR023076">
    <property type="entry name" value="HMG_CoA_Rdtase_CS"/>
</dbReference>
<dbReference type="PROSITE" id="PS00318">
    <property type="entry name" value="HMG_COA_REDUCTASE_2"/>
    <property type="match status" value="1"/>
</dbReference>
<dbReference type="EC" id="1.1.1.34" evidence="2"/>
<dbReference type="OMA" id="FKWGFNI"/>
<dbReference type="OrthoDB" id="310654at2759"/>
<dbReference type="GeneID" id="36320255"/>
<protein>
    <recommendedName>
        <fullName evidence="2">hydroxymethylglutaryl-CoA reductase (NADPH)</fullName>
        <ecNumber evidence="2">1.1.1.34</ecNumber>
    </recommendedName>
</protein>
<dbReference type="GO" id="GO:0004420">
    <property type="term" value="F:hydroxymethylglutaryl-CoA reductase (NADPH) activity"/>
    <property type="evidence" value="ECO:0007669"/>
    <property type="project" value="UniProtKB-EC"/>
</dbReference>
<dbReference type="PROSITE" id="PS00066">
    <property type="entry name" value="HMG_COA_REDUCTASE_1"/>
    <property type="match status" value="1"/>
</dbReference>
<dbReference type="GO" id="GO:0005778">
    <property type="term" value="C:peroxisomal membrane"/>
    <property type="evidence" value="ECO:0007669"/>
    <property type="project" value="TreeGrafter"/>
</dbReference>
<organism evidence="4 5">
    <name type="scientific">Vairimorpha ceranae</name>
    <dbReference type="NCBI Taxonomy" id="40302"/>
    <lineage>
        <taxon>Eukaryota</taxon>
        <taxon>Fungi</taxon>
        <taxon>Fungi incertae sedis</taxon>
        <taxon>Microsporidia</taxon>
        <taxon>Nosematidae</taxon>
        <taxon>Vairimorpha</taxon>
    </lineage>
</organism>
<proteinExistence type="inferred from homology"/>
<evidence type="ECO:0000313" key="4">
    <source>
        <dbReference type="EMBL" id="KKO75005.1"/>
    </source>
</evidence>
<dbReference type="RefSeq" id="XP_024330747.1">
    <property type="nucleotide sequence ID" value="XM_024475319.1"/>
</dbReference>
<sequence length="392" mass="43518">MTTEINKKIKQRSKEIRNNIKNSKGIILNNIILNDDFTEIYNRCCENILGYRKVPLGVSHTPIKINNLDFYIPICTFEGALVASMCRGIKLINKCNGVNGYVENLGITRSIAVEFSNFKSAILFYRWLKVKENLEFLKQAGEKGSRFCKIKSIESKNLFGSTVFIKITAYTGDAMGMNMITKAANQIFRSISDIFTDSELITLSANICTDKKWSVENYANGRGKRVFLNIRISEKDLLDVMKVNIDDLLKLYNTKIVLGGSIILGGFNCQASNYVAATFLAFNQDLGHVLESSNCILDMKRVGDTLLEINLLMPSLIVGTVGGGTHLEPACAFFKQFDGLEPLTNDPRDLSTSANYLALVIAAAVLAGEISGMCALTNNTLIDAHMRLNRKQ</sequence>
<dbReference type="InterPro" id="IPR009023">
    <property type="entry name" value="HMG_CoA_Rdtase_NAD(P)-bd_sf"/>
</dbReference>
<dbReference type="VEuPathDB" id="MicrosporidiaDB:AAJ76_3600023409"/>
<evidence type="ECO:0000313" key="5">
    <source>
        <dbReference type="Proteomes" id="UP000034350"/>
    </source>
</evidence>
<dbReference type="Pfam" id="PF00368">
    <property type="entry name" value="HMG-CoA_red"/>
    <property type="match status" value="1"/>
</dbReference>
<dbReference type="EMBL" id="JPQZ01000036">
    <property type="protein sequence ID" value="KKO75005.1"/>
    <property type="molecule type" value="Genomic_DNA"/>
</dbReference>
<keyword evidence="3" id="KW-0560">Oxidoreductase</keyword>
<dbReference type="GO" id="GO:0015936">
    <property type="term" value="P:coenzyme A metabolic process"/>
    <property type="evidence" value="ECO:0007669"/>
    <property type="project" value="InterPro"/>
</dbReference>
<dbReference type="PRINTS" id="PR00071">
    <property type="entry name" value="HMGCOARDTASE"/>
</dbReference>